<accession>A0A167N3S5</accession>
<feature type="compositionally biased region" description="Pro residues" evidence="1">
    <location>
        <begin position="232"/>
        <end position="256"/>
    </location>
</feature>
<evidence type="ECO:0000313" key="2">
    <source>
        <dbReference type="EMBL" id="OAA55096.1"/>
    </source>
</evidence>
<dbReference type="AlphaFoldDB" id="A0A167N3S5"/>
<evidence type="ECO:0000256" key="1">
    <source>
        <dbReference type="SAM" id="MobiDB-lite"/>
    </source>
</evidence>
<feature type="region of interest" description="Disordered" evidence="1">
    <location>
        <begin position="89"/>
        <end position="333"/>
    </location>
</feature>
<name>A0A167N3S5_CORFA</name>
<dbReference type="GeneID" id="30024309"/>
<proteinExistence type="predicted"/>
<reference evidence="2 3" key="1">
    <citation type="journal article" date="2016" name="Genome Biol. Evol.">
        <title>Divergent and convergent evolution of fungal pathogenicity.</title>
        <authorList>
            <person name="Shang Y."/>
            <person name="Xiao G."/>
            <person name="Zheng P."/>
            <person name="Cen K."/>
            <person name="Zhan S."/>
            <person name="Wang C."/>
        </authorList>
    </citation>
    <scope>NUCLEOTIDE SEQUENCE [LARGE SCALE GENOMIC DNA]</scope>
    <source>
        <strain evidence="2 3">ARSEF 2679</strain>
    </source>
</reference>
<comment type="caution">
    <text evidence="2">The sequence shown here is derived from an EMBL/GenBank/DDBJ whole genome shotgun (WGS) entry which is preliminary data.</text>
</comment>
<organism evidence="2 3">
    <name type="scientific">Cordyceps fumosorosea (strain ARSEF 2679)</name>
    <name type="common">Isaria fumosorosea</name>
    <dbReference type="NCBI Taxonomy" id="1081104"/>
    <lineage>
        <taxon>Eukaryota</taxon>
        <taxon>Fungi</taxon>
        <taxon>Dikarya</taxon>
        <taxon>Ascomycota</taxon>
        <taxon>Pezizomycotina</taxon>
        <taxon>Sordariomycetes</taxon>
        <taxon>Hypocreomycetidae</taxon>
        <taxon>Hypocreales</taxon>
        <taxon>Cordycipitaceae</taxon>
        <taxon>Cordyceps</taxon>
    </lineage>
</organism>
<sequence>MFPPFPPYVPIPGQPCLPLIPPPCPFPDDGDFIAPFGFPVRRPPAPRGRHQVDIETCTDYRPRHDGGFNCYERTTVTSDNPIAAIAWSHGQHRPPEPRPSRASEPRPSRASERRMLDAPPPSSVAPSGVSSCQCSRLSDRFDRGRAPSVVPSEVCSRCSRRSSVRSLNASPPRPLLLDAPYYSAAESSAASSSRRRSQPTSSSRVFDLGDIASSLAETERTSRAPSGASRNGPPPSSATRSGPPPSSATRNGPPPSSTTRGCKRHSYSSSQKLSTVEEDRAPPPSYTSQWVSQRAGSRDRRGAARTNSTIRPESSISQATAKSSRRSSGCQRH</sequence>
<feature type="compositionally biased region" description="Basic and acidic residues" evidence="1">
    <location>
        <begin position="93"/>
        <end position="116"/>
    </location>
</feature>
<keyword evidence="3" id="KW-1185">Reference proteome</keyword>
<protein>
    <submittedName>
        <fullName evidence="2">Uncharacterized protein</fullName>
    </submittedName>
</protein>
<feature type="compositionally biased region" description="Low complexity" evidence="1">
    <location>
        <begin position="183"/>
        <end position="204"/>
    </location>
</feature>
<dbReference type="RefSeq" id="XP_018701106.1">
    <property type="nucleotide sequence ID" value="XM_018851620.1"/>
</dbReference>
<feature type="compositionally biased region" description="Polar residues" evidence="1">
    <location>
        <begin position="306"/>
        <end position="333"/>
    </location>
</feature>
<dbReference type="Proteomes" id="UP000076744">
    <property type="component" value="Unassembled WGS sequence"/>
</dbReference>
<evidence type="ECO:0000313" key="3">
    <source>
        <dbReference type="Proteomes" id="UP000076744"/>
    </source>
</evidence>
<feature type="compositionally biased region" description="Low complexity" evidence="1">
    <location>
        <begin position="147"/>
        <end position="157"/>
    </location>
</feature>
<dbReference type="EMBL" id="AZHB01000026">
    <property type="protein sequence ID" value="OAA55096.1"/>
    <property type="molecule type" value="Genomic_DNA"/>
</dbReference>
<gene>
    <name evidence="2" type="ORF">ISF_08017</name>
</gene>